<keyword evidence="5" id="KW-1185">Reference proteome</keyword>
<evidence type="ECO:0000256" key="1">
    <source>
        <dbReference type="SAM" id="MobiDB-lite"/>
    </source>
</evidence>
<evidence type="ECO:0000313" key="5">
    <source>
        <dbReference type="Proteomes" id="UP001189429"/>
    </source>
</evidence>
<keyword evidence="2" id="KW-0472">Membrane</keyword>
<keyword evidence="2" id="KW-1133">Transmembrane helix</keyword>
<evidence type="ECO:0000313" key="4">
    <source>
        <dbReference type="EMBL" id="CAK0817274.1"/>
    </source>
</evidence>
<feature type="domain" description="Anoctamin transmembrane" evidence="3">
    <location>
        <begin position="3"/>
        <end position="121"/>
    </location>
</feature>
<sequence>MHFLWTSCFAIVWPFGTIFTLMNQLLELRFDALKMLHVRGRRFPNSHQMCDVWVPLCSQIICYVSIAVNIVLALIPYRQYQMWIYDADAARDTMEPFLVQGTWQKLLTAFAVLSLLFAAVRLAAVAAARCCLSSAAPPRDDGSPALAPEASGPPGAAPAAEGGPACAGHAGVAAV</sequence>
<feature type="compositionally biased region" description="Low complexity" evidence="1">
    <location>
        <begin position="143"/>
        <end position="175"/>
    </location>
</feature>
<evidence type="ECO:0000256" key="2">
    <source>
        <dbReference type="SAM" id="Phobius"/>
    </source>
</evidence>
<feature type="transmembrane region" description="Helical" evidence="2">
    <location>
        <begin position="52"/>
        <end position="75"/>
    </location>
</feature>
<organism evidence="4 5">
    <name type="scientific">Prorocentrum cordatum</name>
    <dbReference type="NCBI Taxonomy" id="2364126"/>
    <lineage>
        <taxon>Eukaryota</taxon>
        <taxon>Sar</taxon>
        <taxon>Alveolata</taxon>
        <taxon>Dinophyceae</taxon>
        <taxon>Prorocentrales</taxon>
        <taxon>Prorocentraceae</taxon>
        <taxon>Prorocentrum</taxon>
    </lineage>
</organism>
<feature type="transmembrane region" description="Helical" evidence="2">
    <location>
        <begin position="106"/>
        <end position="128"/>
    </location>
</feature>
<dbReference type="Pfam" id="PF04547">
    <property type="entry name" value="Anoctamin"/>
    <property type="match status" value="1"/>
</dbReference>
<comment type="caution">
    <text evidence="4">The sequence shown here is derived from an EMBL/GenBank/DDBJ whole genome shotgun (WGS) entry which is preliminary data.</text>
</comment>
<name>A0ABN9RE37_9DINO</name>
<accession>A0ABN9RE37</accession>
<evidence type="ECO:0000259" key="3">
    <source>
        <dbReference type="Pfam" id="PF04547"/>
    </source>
</evidence>
<gene>
    <name evidence="4" type="ORF">PCOR1329_LOCUS19923</name>
</gene>
<dbReference type="Proteomes" id="UP001189429">
    <property type="component" value="Unassembled WGS sequence"/>
</dbReference>
<feature type="transmembrane region" description="Helical" evidence="2">
    <location>
        <begin position="7"/>
        <end position="26"/>
    </location>
</feature>
<keyword evidence="2" id="KW-0812">Transmembrane</keyword>
<protein>
    <recommendedName>
        <fullName evidence="3">Anoctamin transmembrane domain-containing protein</fullName>
    </recommendedName>
</protein>
<dbReference type="EMBL" id="CAUYUJ010006412">
    <property type="protein sequence ID" value="CAK0817274.1"/>
    <property type="molecule type" value="Genomic_DNA"/>
</dbReference>
<reference evidence="4" key="1">
    <citation type="submission" date="2023-10" db="EMBL/GenBank/DDBJ databases">
        <authorList>
            <person name="Chen Y."/>
            <person name="Shah S."/>
            <person name="Dougan E. K."/>
            <person name="Thang M."/>
            <person name="Chan C."/>
        </authorList>
    </citation>
    <scope>NUCLEOTIDE SEQUENCE [LARGE SCALE GENOMIC DNA]</scope>
</reference>
<feature type="region of interest" description="Disordered" evidence="1">
    <location>
        <begin position="136"/>
        <end position="175"/>
    </location>
</feature>
<dbReference type="InterPro" id="IPR049452">
    <property type="entry name" value="Anoctamin_TM"/>
</dbReference>
<proteinExistence type="predicted"/>